<dbReference type="SUPFAM" id="SSF100950">
    <property type="entry name" value="NagB/RpiA/CoA transferase-like"/>
    <property type="match status" value="1"/>
</dbReference>
<comment type="subcellular location">
    <subcellularLocation>
        <location evidence="2">Cytoplasm</location>
        <location evidence="2">Cytosol</location>
    </subcellularLocation>
    <subcellularLocation>
        <location evidence="1">Endomembrane system</location>
    </subcellularLocation>
    <subcellularLocation>
        <location evidence="3">Golgi apparatus</location>
    </subcellularLocation>
</comment>
<organism evidence="25 26">
    <name type="scientific">Racocetra fulgida</name>
    <dbReference type="NCBI Taxonomy" id="60492"/>
    <lineage>
        <taxon>Eukaryota</taxon>
        <taxon>Fungi</taxon>
        <taxon>Fungi incertae sedis</taxon>
        <taxon>Mucoromycota</taxon>
        <taxon>Glomeromycotina</taxon>
        <taxon>Glomeromycetes</taxon>
        <taxon>Diversisporales</taxon>
        <taxon>Gigasporaceae</taxon>
        <taxon>Racocetra</taxon>
    </lineage>
</organism>
<dbReference type="SUPFAM" id="SSF56112">
    <property type="entry name" value="Protein kinase-like (PK-like)"/>
    <property type="match status" value="1"/>
</dbReference>
<dbReference type="GO" id="GO:0007094">
    <property type="term" value="P:mitotic spindle assembly checkpoint signaling"/>
    <property type="evidence" value="ECO:0007669"/>
    <property type="project" value="UniProtKB-ARBA"/>
</dbReference>
<dbReference type="SUPFAM" id="SSF48371">
    <property type="entry name" value="ARM repeat"/>
    <property type="match status" value="1"/>
</dbReference>
<comment type="similarity">
    <text evidence="4 21">Belongs to the eIF-2B alpha/beta/delta subunits family.</text>
</comment>
<feature type="domain" description="Protein kinase" evidence="23">
    <location>
        <begin position="498"/>
        <end position="851"/>
    </location>
</feature>
<feature type="domain" description="GAE" evidence="24">
    <location>
        <begin position="518"/>
        <end position="633"/>
    </location>
</feature>
<evidence type="ECO:0000256" key="5">
    <source>
        <dbReference type="ARBA" id="ARBA00022448"/>
    </source>
</evidence>
<keyword evidence="15" id="KW-0333">Golgi apparatus</keyword>
<keyword evidence="12 20" id="KW-0067">ATP-binding</keyword>
<dbReference type="InterPro" id="IPR042529">
    <property type="entry name" value="IF_2B-like_C"/>
</dbReference>
<evidence type="ECO:0000256" key="15">
    <source>
        <dbReference type="ARBA" id="ARBA00023034"/>
    </source>
</evidence>
<dbReference type="FunFam" id="3.30.200.20:FF:000131">
    <property type="entry name" value="Dual specificity protein kinase TTK"/>
    <property type="match status" value="1"/>
</dbReference>
<keyword evidence="9" id="KW-0808">Transferase</keyword>
<dbReference type="InterPro" id="IPR013041">
    <property type="entry name" value="Clathrin_app_Ig-like_sf"/>
</dbReference>
<evidence type="ECO:0000256" key="17">
    <source>
        <dbReference type="ARBA" id="ARBA00044147"/>
    </source>
</evidence>
<dbReference type="InterPro" id="IPR037171">
    <property type="entry name" value="NagB/RpiA_transferase-like"/>
</dbReference>
<keyword evidence="13" id="KW-0648">Protein biosynthesis</keyword>
<dbReference type="PANTHER" id="PTHR10233">
    <property type="entry name" value="TRANSLATION INITIATION FACTOR EIF-2B"/>
    <property type="match status" value="1"/>
</dbReference>
<dbReference type="Gene3D" id="3.30.200.20">
    <property type="entry name" value="Phosphorylase Kinase, domain 1"/>
    <property type="match status" value="1"/>
</dbReference>
<dbReference type="GO" id="GO:0005829">
    <property type="term" value="C:cytosol"/>
    <property type="evidence" value="ECO:0007669"/>
    <property type="project" value="UniProtKB-SubCell"/>
</dbReference>
<dbReference type="SMART" id="SM00809">
    <property type="entry name" value="Alpha_adaptinC2"/>
    <property type="match status" value="1"/>
</dbReference>
<accession>A0A9N8WDE7</accession>
<evidence type="ECO:0000256" key="19">
    <source>
        <dbReference type="ARBA" id="ARBA00046432"/>
    </source>
</evidence>
<dbReference type="PROSITE" id="PS50011">
    <property type="entry name" value="PROTEIN_KINASE_DOM"/>
    <property type="match status" value="1"/>
</dbReference>
<reference evidence="25" key="1">
    <citation type="submission" date="2021-06" db="EMBL/GenBank/DDBJ databases">
        <authorList>
            <person name="Kallberg Y."/>
            <person name="Tangrot J."/>
            <person name="Rosling A."/>
        </authorList>
    </citation>
    <scope>NUCLEOTIDE SEQUENCE</scope>
    <source>
        <strain evidence="25">IN212</strain>
    </source>
</reference>
<evidence type="ECO:0000256" key="4">
    <source>
        <dbReference type="ARBA" id="ARBA00007251"/>
    </source>
</evidence>
<evidence type="ECO:0000256" key="1">
    <source>
        <dbReference type="ARBA" id="ARBA00004308"/>
    </source>
</evidence>
<keyword evidence="16" id="KW-0472">Membrane</keyword>
<dbReference type="InterPro" id="IPR027363">
    <property type="entry name" value="M1Pi_N"/>
</dbReference>
<evidence type="ECO:0000256" key="22">
    <source>
        <dbReference type="SAM" id="MobiDB-lite"/>
    </source>
</evidence>
<evidence type="ECO:0000256" key="10">
    <source>
        <dbReference type="ARBA" id="ARBA00022741"/>
    </source>
</evidence>
<dbReference type="InterPro" id="IPR000649">
    <property type="entry name" value="IF-2B-related"/>
</dbReference>
<comment type="caution">
    <text evidence="25">The sequence shown here is derived from an EMBL/GenBank/DDBJ whole genome shotgun (WGS) entry which is preliminary data.</text>
</comment>
<evidence type="ECO:0000256" key="14">
    <source>
        <dbReference type="ARBA" id="ARBA00022927"/>
    </source>
</evidence>
<comment type="subunit">
    <text evidence="19">Component of the translation initiation factor 2B (eIF2B) complex which is a heterodecamer of two sets of five different subunits: alpha, beta, gamma, delta and epsilon. Subunits alpha, beta and delta comprise a regulatory subcomplex and subunits epsilon and gamma comprise a catalytic subcomplex. Within the complex, the hexameric regulatory complex resides at the center, with the two heterodimeric catalytic subcomplexes bound on opposite sides.</text>
</comment>
<evidence type="ECO:0000256" key="11">
    <source>
        <dbReference type="ARBA" id="ARBA00022777"/>
    </source>
</evidence>
<dbReference type="Gene3D" id="1.10.510.10">
    <property type="entry name" value="Transferase(Phosphotransferase) domain 1"/>
    <property type="match status" value="1"/>
</dbReference>
<dbReference type="InterPro" id="IPR017441">
    <property type="entry name" value="Protein_kinase_ATP_BS"/>
</dbReference>
<dbReference type="InterPro" id="IPR011989">
    <property type="entry name" value="ARM-like"/>
</dbReference>
<keyword evidence="8" id="KW-0396">Initiation factor</keyword>
<dbReference type="GO" id="GO:0006886">
    <property type="term" value="P:intracellular protein transport"/>
    <property type="evidence" value="ECO:0007669"/>
    <property type="project" value="InterPro"/>
</dbReference>
<feature type="compositionally biased region" description="Low complexity" evidence="22">
    <location>
        <begin position="909"/>
        <end position="934"/>
    </location>
</feature>
<dbReference type="PROSITE" id="PS00107">
    <property type="entry name" value="PROTEIN_KINASE_ATP"/>
    <property type="match status" value="1"/>
</dbReference>
<keyword evidence="10 20" id="KW-0547">Nucleotide-binding</keyword>
<evidence type="ECO:0000256" key="6">
    <source>
        <dbReference type="ARBA" id="ARBA00022490"/>
    </source>
</evidence>
<dbReference type="GO" id="GO:0016482">
    <property type="term" value="P:cytosolic transport"/>
    <property type="evidence" value="ECO:0007669"/>
    <property type="project" value="UniProtKB-ARBA"/>
</dbReference>
<feature type="region of interest" description="Disordered" evidence="22">
    <location>
        <begin position="884"/>
        <end position="955"/>
    </location>
</feature>
<dbReference type="InterPro" id="IPR011009">
    <property type="entry name" value="Kinase-like_dom_sf"/>
</dbReference>
<dbReference type="SMART" id="SM00220">
    <property type="entry name" value="S_TKc"/>
    <property type="match status" value="1"/>
</dbReference>
<dbReference type="Pfam" id="PF01602">
    <property type="entry name" value="Adaptin_N"/>
    <property type="match status" value="2"/>
</dbReference>
<dbReference type="Gene3D" id="1.25.10.10">
    <property type="entry name" value="Leucine-rich Repeat Variant"/>
    <property type="match status" value="2"/>
</dbReference>
<dbReference type="PROSITE" id="PS50180">
    <property type="entry name" value="GAE"/>
    <property type="match status" value="1"/>
</dbReference>
<evidence type="ECO:0000256" key="3">
    <source>
        <dbReference type="ARBA" id="ARBA00004555"/>
    </source>
</evidence>
<dbReference type="GO" id="GO:0005524">
    <property type="term" value="F:ATP binding"/>
    <property type="evidence" value="ECO:0007669"/>
    <property type="project" value="UniProtKB-UniRule"/>
</dbReference>
<evidence type="ECO:0000259" key="23">
    <source>
        <dbReference type="PROSITE" id="PS50011"/>
    </source>
</evidence>
<dbReference type="InterPro" id="IPR016024">
    <property type="entry name" value="ARM-type_fold"/>
</dbReference>
<evidence type="ECO:0000256" key="2">
    <source>
        <dbReference type="ARBA" id="ARBA00004514"/>
    </source>
</evidence>
<keyword evidence="5" id="KW-0813">Transport</keyword>
<dbReference type="Gene3D" id="3.40.50.10470">
    <property type="entry name" value="Translation initiation factor eif-2b, domain 2"/>
    <property type="match status" value="1"/>
</dbReference>
<evidence type="ECO:0000313" key="26">
    <source>
        <dbReference type="Proteomes" id="UP000789396"/>
    </source>
</evidence>
<dbReference type="EMBL" id="CAJVPZ010001039">
    <property type="protein sequence ID" value="CAG8482748.1"/>
    <property type="molecule type" value="Genomic_DNA"/>
</dbReference>
<protein>
    <recommendedName>
        <fullName evidence="17">Translation initiation factor eIF2B subunit delta</fullName>
    </recommendedName>
    <alternativeName>
        <fullName evidence="18">eIF2B GDP-GTP exchange factor subunit delta</fullName>
    </alternativeName>
</protein>
<dbReference type="GO" id="GO:0005794">
    <property type="term" value="C:Golgi apparatus"/>
    <property type="evidence" value="ECO:0007669"/>
    <property type="project" value="UniProtKB-SubCell"/>
</dbReference>
<evidence type="ECO:0000256" key="12">
    <source>
        <dbReference type="ARBA" id="ARBA00022840"/>
    </source>
</evidence>
<feature type="binding site" evidence="20">
    <location>
        <position position="692"/>
    </location>
    <ligand>
        <name>ATP</name>
        <dbReference type="ChEBI" id="CHEBI:30616"/>
    </ligand>
</feature>
<dbReference type="PANTHER" id="PTHR10233:SF14">
    <property type="entry name" value="TRANSLATION INITIATION FACTOR EIF-2B SUBUNIT DELTA"/>
    <property type="match status" value="1"/>
</dbReference>
<keyword evidence="14" id="KW-0653">Protein transport</keyword>
<keyword evidence="26" id="KW-1185">Reference proteome</keyword>
<evidence type="ECO:0000256" key="16">
    <source>
        <dbReference type="ARBA" id="ARBA00023136"/>
    </source>
</evidence>
<keyword evidence="7" id="KW-0723">Serine/threonine-protein kinase</keyword>
<dbReference type="InterPro" id="IPR008153">
    <property type="entry name" value="GAE_dom"/>
</dbReference>
<dbReference type="Pfam" id="PF01008">
    <property type="entry name" value="IF-2B"/>
    <property type="match status" value="1"/>
</dbReference>
<dbReference type="Gene3D" id="2.60.40.1230">
    <property type="match status" value="1"/>
</dbReference>
<dbReference type="OrthoDB" id="28053at2759"/>
<evidence type="ECO:0000256" key="20">
    <source>
        <dbReference type="PROSITE-ProRule" id="PRU10141"/>
    </source>
</evidence>
<dbReference type="SUPFAM" id="SSF49348">
    <property type="entry name" value="Clathrin adaptor appendage domain"/>
    <property type="match status" value="1"/>
</dbReference>
<dbReference type="InterPro" id="IPR008152">
    <property type="entry name" value="Clathrin_a/b/g-adaptin_app_Ig"/>
</dbReference>
<evidence type="ECO:0000259" key="24">
    <source>
        <dbReference type="PROSITE" id="PS50180"/>
    </source>
</evidence>
<dbReference type="Proteomes" id="UP000789396">
    <property type="component" value="Unassembled WGS sequence"/>
</dbReference>
<keyword evidence="6" id="KW-0963">Cytoplasm</keyword>
<feature type="non-terminal residue" evidence="25">
    <location>
        <position position="1283"/>
    </location>
</feature>
<dbReference type="InterPro" id="IPR000719">
    <property type="entry name" value="Prot_kinase_dom"/>
</dbReference>
<evidence type="ECO:0000256" key="13">
    <source>
        <dbReference type="ARBA" id="ARBA00022917"/>
    </source>
</evidence>
<dbReference type="Pfam" id="PF02883">
    <property type="entry name" value="Alpha_adaptinC2"/>
    <property type="match status" value="1"/>
</dbReference>
<dbReference type="Pfam" id="PF00069">
    <property type="entry name" value="Pkinase"/>
    <property type="match status" value="1"/>
</dbReference>
<dbReference type="GO" id="GO:0030117">
    <property type="term" value="C:membrane coat"/>
    <property type="evidence" value="ECO:0007669"/>
    <property type="project" value="InterPro"/>
</dbReference>
<feature type="non-terminal residue" evidence="25">
    <location>
        <position position="1"/>
    </location>
</feature>
<dbReference type="GO" id="GO:0004674">
    <property type="term" value="F:protein serine/threonine kinase activity"/>
    <property type="evidence" value="ECO:0007669"/>
    <property type="project" value="UniProtKB-KW"/>
</dbReference>
<evidence type="ECO:0000256" key="8">
    <source>
        <dbReference type="ARBA" id="ARBA00022540"/>
    </source>
</evidence>
<proteinExistence type="inferred from homology"/>
<evidence type="ECO:0000313" key="25">
    <source>
        <dbReference type="EMBL" id="CAG8482748.1"/>
    </source>
</evidence>
<name>A0A9N8WDE7_9GLOM</name>
<dbReference type="GO" id="GO:0003743">
    <property type="term" value="F:translation initiation factor activity"/>
    <property type="evidence" value="ECO:0007669"/>
    <property type="project" value="UniProtKB-KW"/>
</dbReference>
<evidence type="ECO:0000256" key="9">
    <source>
        <dbReference type="ARBA" id="ARBA00022679"/>
    </source>
</evidence>
<feature type="compositionally biased region" description="Basic and acidic residues" evidence="22">
    <location>
        <begin position="938"/>
        <end position="954"/>
    </location>
</feature>
<dbReference type="Gene3D" id="1.20.120.420">
    <property type="entry name" value="translation initiation factor eif-2b, domain 1"/>
    <property type="match status" value="1"/>
</dbReference>
<evidence type="ECO:0000256" key="7">
    <source>
        <dbReference type="ARBA" id="ARBA00022527"/>
    </source>
</evidence>
<sequence length="1283" mass="142038">SEATSDCNAVIQKESAAIRTSFKEENNDARHSNVAKLLYIHMLGYPAHFGQIECLKLVASNRFADKRLGYLGIMLLLDENQEVLTDMNHSNMYIVGLALCTLGNISSPEMARDLCAEVEKLLGSSNAYIRKKVKILRLLRILGKGDAEASEAMNDILAQVRIYNINLVIQLQLLNDSFIGVFIDTNAVQRHRNIILDCLRDGDISIRRRALELSFALINESNVRVLTRELLAFLEAGNYVREEILSNFIRLIAQTTELNAYTAQKLYSALKSDISQESLTLAGVWVIGEYGDILIKGGNFEEEELVKEVTESDVIDLLELILAGPYANQVTREYVLTALMKLTSRFTSTSSVQRIQAYIERYNTSIEVEIQQRAVEYGNLFKVETIRPAVLERMPIPEVKEEVIRPNDIGAKNSNGGVETLVDFGGNDSTQSKKHAPESNKTTVDILADIFGSGSAETTTPTAVVPQDAKNDIMNLFTSESTTTPVTPVQNSQQTNPLDSLGLLGLGGSEVSSQPSTTTTDQYVAYNKNGFKISLTPSKDPSNPNILNIEVTFHNIGVGATVQNLLFQAAVPKTQKLQMQPPSSTTILPGATTQQIIRVANPQKEALEVQQFHERNLLDLELETVKKESSPISNECSSQPSESKLLSAIPTSNMNTNKDTILTYTRTKYIGRGGSSKVYKVIDSNSQVFALKKVSTKKVDEQTIKGYQNEVELLQKLAGRDRIIKLYDHEVGTINYMSPEAIQDYNANNKSEGKLIKVSCILYQLVYGHTPFAHLNMYQKFKCIPDPDYDIEFPPTSSLIYNANQAHSADENEINQDVPVDENLLRIMKNCLQRNPKARATIPELLADPFLSGSYVKVYKEKEIGNVVATVLTELKAERRAIQERQRAEKAARAAGNAATPSKKPAHGAVTSTTVGSSSTTSTAATAPSETAGPIKAIDSKQKNSQTKETKETNNKQVDMFSHLEIPKGTNTSMATKEIHPAILVLGLQFSEFKICGANARCIAALTAFQKVIQDYKTPEGTTLSRHLPTHLSPQISYLVNSRPMSVGMGNAIRHLKWEISTIDIEMSEDEAKQLLCKKIDNFIRDSITVADRVIVEYGLQKIQDDDVILTYARSSVVQALLLEAHAKGIRFKVIIIDSRPRLEGKKLLNRLVDAGINCTYAFLHAVGFAMRDVSKVFLGAHAFMSNGALYSRVGTAMVAMMAKEKNIPVIICCETYKFTDKVQLDSFVMNEQGNPNDMVNISTTLTPKPGLLSEWLNKPDLKLLNLLYDLTPSKYITTVITE</sequence>
<evidence type="ECO:0000256" key="21">
    <source>
        <dbReference type="RuleBase" id="RU003814"/>
    </source>
</evidence>
<dbReference type="InterPro" id="IPR002553">
    <property type="entry name" value="Clathrin/coatomer_adapt-like_N"/>
</dbReference>
<gene>
    <name evidence="25" type="ORF">RFULGI_LOCUS1612</name>
</gene>
<dbReference type="GO" id="GO:0016192">
    <property type="term" value="P:vesicle-mediated transport"/>
    <property type="evidence" value="ECO:0007669"/>
    <property type="project" value="InterPro"/>
</dbReference>
<keyword evidence="11" id="KW-0418">Kinase</keyword>
<evidence type="ECO:0000256" key="18">
    <source>
        <dbReference type="ARBA" id="ARBA00044356"/>
    </source>
</evidence>